<organism evidence="2 3">
    <name type="scientific">Amylocarpus encephaloides</name>
    <dbReference type="NCBI Taxonomy" id="45428"/>
    <lineage>
        <taxon>Eukaryota</taxon>
        <taxon>Fungi</taxon>
        <taxon>Dikarya</taxon>
        <taxon>Ascomycota</taxon>
        <taxon>Pezizomycotina</taxon>
        <taxon>Leotiomycetes</taxon>
        <taxon>Helotiales</taxon>
        <taxon>Helotiales incertae sedis</taxon>
        <taxon>Amylocarpus</taxon>
    </lineage>
</organism>
<evidence type="ECO:0000313" key="2">
    <source>
        <dbReference type="EMBL" id="KAG9228422.1"/>
    </source>
</evidence>
<comment type="caution">
    <text evidence="2">The sequence shown here is derived from an EMBL/GenBank/DDBJ whole genome shotgun (WGS) entry which is preliminary data.</text>
</comment>
<keyword evidence="3" id="KW-1185">Reference proteome</keyword>
<dbReference type="OrthoDB" id="2687876at2759"/>
<feature type="domain" description="F-box" evidence="1">
    <location>
        <begin position="47"/>
        <end position="93"/>
    </location>
</feature>
<name>A0A9P7Y872_9HELO</name>
<dbReference type="InterPro" id="IPR001810">
    <property type="entry name" value="F-box_dom"/>
</dbReference>
<dbReference type="EMBL" id="MU251946">
    <property type="protein sequence ID" value="KAG9228422.1"/>
    <property type="molecule type" value="Genomic_DNA"/>
</dbReference>
<dbReference type="Pfam" id="PF12937">
    <property type="entry name" value="F-box-like"/>
    <property type="match status" value="1"/>
</dbReference>
<dbReference type="PROSITE" id="PS50181">
    <property type="entry name" value="FBOX"/>
    <property type="match status" value="1"/>
</dbReference>
<dbReference type="InterPro" id="IPR036047">
    <property type="entry name" value="F-box-like_dom_sf"/>
</dbReference>
<dbReference type="SMART" id="SM00256">
    <property type="entry name" value="FBOX"/>
    <property type="match status" value="1"/>
</dbReference>
<dbReference type="Proteomes" id="UP000824998">
    <property type="component" value="Unassembled WGS sequence"/>
</dbReference>
<evidence type="ECO:0000259" key="1">
    <source>
        <dbReference type="PROSITE" id="PS50181"/>
    </source>
</evidence>
<proteinExistence type="predicted"/>
<protein>
    <submittedName>
        <fullName evidence="2">F-box domain-containing protein</fullName>
    </submittedName>
</protein>
<sequence length="360" mass="40293">MDLDDYTSDILIERVSWRPRYILNSIVTIRDAIQPTFVPRIPGSSNISLLNTLPPELLHIVFELLDFRSLSRFARVCHQGKATVESLPVYRDLIKHAFTALAAFGRTELITFHSAASIHTALLSEKCVACEQFAPFLFLPTSERCCYECLHRDRSLRVITSGMVRKCFGLTPKDLRRIPSMLSIPGTYSVGHTITYRRRTRLFSLKQSKALGVTHHGSAEAMELFVTSQNAGKLTTNEMHDVRWLTGHPSTIGSDANVPVDRFCGMASTGFPALQPNDVLEKGVWCLGCRANFLNYHGTRILDAETRLLVSGADPLLPLLDLEHRARSKSTFVEHIRVCKGAKDLLRGLEPSVQASKDFL</sequence>
<dbReference type="AlphaFoldDB" id="A0A9P7Y872"/>
<reference evidence="2" key="1">
    <citation type="journal article" date="2021" name="IMA Fungus">
        <title>Genomic characterization of three marine fungi, including Emericellopsis atlantica sp. nov. with signatures of a generalist lifestyle and marine biomass degradation.</title>
        <authorList>
            <person name="Hagestad O.C."/>
            <person name="Hou L."/>
            <person name="Andersen J.H."/>
            <person name="Hansen E.H."/>
            <person name="Altermark B."/>
            <person name="Li C."/>
            <person name="Kuhnert E."/>
            <person name="Cox R.J."/>
            <person name="Crous P.W."/>
            <person name="Spatafora J.W."/>
            <person name="Lail K."/>
            <person name="Amirebrahimi M."/>
            <person name="Lipzen A."/>
            <person name="Pangilinan J."/>
            <person name="Andreopoulos W."/>
            <person name="Hayes R.D."/>
            <person name="Ng V."/>
            <person name="Grigoriev I.V."/>
            <person name="Jackson S.A."/>
            <person name="Sutton T.D.S."/>
            <person name="Dobson A.D.W."/>
            <person name="Rama T."/>
        </authorList>
    </citation>
    <scope>NUCLEOTIDE SEQUENCE</scope>
    <source>
        <strain evidence="2">TRa018bII</strain>
    </source>
</reference>
<evidence type="ECO:0000313" key="3">
    <source>
        <dbReference type="Proteomes" id="UP000824998"/>
    </source>
</evidence>
<dbReference type="CDD" id="cd09917">
    <property type="entry name" value="F-box_SF"/>
    <property type="match status" value="1"/>
</dbReference>
<accession>A0A9P7Y872</accession>
<gene>
    <name evidence="2" type="ORF">BJ875DRAFT_242051</name>
</gene>
<dbReference type="Gene3D" id="1.20.1280.50">
    <property type="match status" value="1"/>
</dbReference>
<dbReference type="SUPFAM" id="SSF81383">
    <property type="entry name" value="F-box domain"/>
    <property type="match status" value="1"/>
</dbReference>